<name>A0A0R2C5L1_9LACO</name>
<dbReference type="EMBL" id="AYYX01000114">
    <property type="protein sequence ID" value="KRM83723.1"/>
    <property type="molecule type" value="Genomic_DNA"/>
</dbReference>
<organism evidence="1 2">
    <name type="scientific">Liquorilactobacillus vini DSM 20605</name>
    <dbReference type="NCBI Taxonomy" id="1133569"/>
    <lineage>
        <taxon>Bacteria</taxon>
        <taxon>Bacillati</taxon>
        <taxon>Bacillota</taxon>
        <taxon>Bacilli</taxon>
        <taxon>Lactobacillales</taxon>
        <taxon>Lactobacillaceae</taxon>
        <taxon>Liquorilactobacillus</taxon>
    </lineage>
</organism>
<evidence type="ECO:0000313" key="1">
    <source>
        <dbReference type="EMBL" id="KRM83723.1"/>
    </source>
</evidence>
<evidence type="ECO:0000313" key="2">
    <source>
        <dbReference type="Proteomes" id="UP000051576"/>
    </source>
</evidence>
<gene>
    <name evidence="1" type="ORF">FD21_GL000233</name>
</gene>
<dbReference type="PATRIC" id="fig|1133569.4.peg.246"/>
<dbReference type="OrthoDB" id="2300474at2"/>
<dbReference type="RefSeq" id="WP_010580169.1">
    <property type="nucleotide sequence ID" value="NZ_AHYZ01000061.1"/>
</dbReference>
<keyword evidence="2" id="KW-1185">Reference proteome</keyword>
<dbReference type="Proteomes" id="UP000051576">
    <property type="component" value="Unassembled WGS sequence"/>
</dbReference>
<dbReference type="STRING" id="1133569.FD21_GL000233"/>
<sequence length="137" mass="15973">MNQVQLSLLKIARQQQITVIWSDQLASDTPPLALIKQRVIIMNLNWPQKAELTFQLAHELAHFLNNEPYYSELYRTGKTNLLQIEAQTNKCAIKLLLPFYLDGLIQTKVNAWDFIKQFGIPSHYLNLVRETLHDLQK</sequence>
<comment type="caution">
    <text evidence="1">The sequence shown here is derived from an EMBL/GenBank/DDBJ whole genome shotgun (WGS) entry which is preliminary data.</text>
</comment>
<dbReference type="AlphaFoldDB" id="A0A0R2C5L1"/>
<protein>
    <submittedName>
        <fullName evidence="1">Uncharacterized protein</fullName>
    </submittedName>
</protein>
<reference evidence="1 2" key="1">
    <citation type="journal article" date="2015" name="Genome Announc.">
        <title>Expanding the biotechnology potential of lactobacilli through comparative genomics of 213 strains and associated genera.</title>
        <authorList>
            <person name="Sun Z."/>
            <person name="Harris H.M."/>
            <person name="McCann A."/>
            <person name="Guo C."/>
            <person name="Argimon S."/>
            <person name="Zhang W."/>
            <person name="Yang X."/>
            <person name="Jeffery I.B."/>
            <person name="Cooney J.C."/>
            <person name="Kagawa T.F."/>
            <person name="Liu W."/>
            <person name="Song Y."/>
            <person name="Salvetti E."/>
            <person name="Wrobel A."/>
            <person name="Rasinkangas P."/>
            <person name="Parkhill J."/>
            <person name="Rea M.C."/>
            <person name="O'Sullivan O."/>
            <person name="Ritari J."/>
            <person name="Douillard F.P."/>
            <person name="Paul Ross R."/>
            <person name="Yang R."/>
            <person name="Briner A.E."/>
            <person name="Felis G.E."/>
            <person name="de Vos W.M."/>
            <person name="Barrangou R."/>
            <person name="Klaenhammer T.R."/>
            <person name="Caufield P.W."/>
            <person name="Cui Y."/>
            <person name="Zhang H."/>
            <person name="O'Toole P.W."/>
        </authorList>
    </citation>
    <scope>NUCLEOTIDE SEQUENCE [LARGE SCALE GENOMIC DNA]</scope>
    <source>
        <strain evidence="1 2">DSM 20605</strain>
    </source>
</reference>
<proteinExistence type="predicted"/>
<accession>A0A0R2C5L1</accession>